<feature type="domain" description="Response regulatory" evidence="9">
    <location>
        <begin position="633"/>
        <end position="752"/>
    </location>
</feature>
<evidence type="ECO:0000256" key="2">
    <source>
        <dbReference type="ARBA" id="ARBA00012438"/>
    </source>
</evidence>
<dbReference type="CDD" id="cd16922">
    <property type="entry name" value="HATPase_EvgS-ArcB-TorS-like"/>
    <property type="match status" value="1"/>
</dbReference>
<dbReference type="SUPFAM" id="SSF55785">
    <property type="entry name" value="PYP-like sensor domain (PAS domain)"/>
    <property type="match status" value="1"/>
</dbReference>
<keyword evidence="11" id="KW-1185">Reference proteome</keyword>
<dbReference type="Pfam" id="PF00072">
    <property type="entry name" value="Response_reg"/>
    <property type="match status" value="1"/>
</dbReference>
<dbReference type="InterPro" id="IPR001789">
    <property type="entry name" value="Sig_transdc_resp-reg_receiver"/>
</dbReference>
<dbReference type="Gene3D" id="3.30.450.20">
    <property type="entry name" value="PAS domain"/>
    <property type="match status" value="1"/>
</dbReference>
<dbReference type="CDD" id="cd00082">
    <property type="entry name" value="HisKA"/>
    <property type="match status" value="1"/>
</dbReference>
<evidence type="ECO:0000313" key="10">
    <source>
        <dbReference type="EMBL" id="PLW76153.1"/>
    </source>
</evidence>
<dbReference type="Gene3D" id="3.30.565.10">
    <property type="entry name" value="Histidine kinase-like ATPase, C-terminal domain"/>
    <property type="match status" value="1"/>
</dbReference>
<feature type="transmembrane region" description="Helical" evidence="7">
    <location>
        <begin position="20"/>
        <end position="38"/>
    </location>
</feature>
<dbReference type="SUPFAM" id="SSF47384">
    <property type="entry name" value="Homodimeric domain of signal transducing histidine kinase"/>
    <property type="match status" value="1"/>
</dbReference>
<evidence type="ECO:0000256" key="4">
    <source>
        <dbReference type="ARBA" id="ARBA00023012"/>
    </source>
</evidence>
<accession>A0A2N5XNR7</accession>
<feature type="domain" description="Histidine kinase" evidence="8">
    <location>
        <begin position="227"/>
        <end position="450"/>
    </location>
</feature>
<comment type="caution">
    <text evidence="10">The sequence shown here is derived from an EMBL/GenBank/DDBJ whole genome shotgun (WGS) entry which is preliminary data.</text>
</comment>
<proteinExistence type="predicted"/>
<dbReference type="SMART" id="SM00388">
    <property type="entry name" value="HisKA"/>
    <property type="match status" value="1"/>
</dbReference>
<name>A0A2N5XNR7_9HYPH</name>
<evidence type="ECO:0000259" key="8">
    <source>
        <dbReference type="PROSITE" id="PS50109"/>
    </source>
</evidence>
<dbReference type="EMBL" id="PKUQ01000031">
    <property type="protein sequence ID" value="PLW76153.1"/>
    <property type="molecule type" value="Genomic_DNA"/>
</dbReference>
<keyword evidence="3 5" id="KW-0597">Phosphoprotein</keyword>
<dbReference type="OrthoDB" id="9810730at2"/>
<protein>
    <recommendedName>
        <fullName evidence="2">histidine kinase</fullName>
        <ecNumber evidence="2">2.7.13.3</ecNumber>
    </recommendedName>
</protein>
<feature type="modified residue" description="4-aspartylphosphate" evidence="5">
    <location>
        <position position="683"/>
    </location>
</feature>
<dbReference type="InterPro" id="IPR036890">
    <property type="entry name" value="HATPase_C_sf"/>
</dbReference>
<dbReference type="SUPFAM" id="SSF52172">
    <property type="entry name" value="CheY-like"/>
    <property type="match status" value="1"/>
</dbReference>
<dbReference type="PANTHER" id="PTHR45339">
    <property type="entry name" value="HYBRID SIGNAL TRANSDUCTION HISTIDINE KINASE J"/>
    <property type="match status" value="1"/>
</dbReference>
<feature type="coiled-coil region" evidence="6">
    <location>
        <begin position="77"/>
        <end position="114"/>
    </location>
</feature>
<evidence type="ECO:0000256" key="6">
    <source>
        <dbReference type="SAM" id="Coils"/>
    </source>
</evidence>
<evidence type="ECO:0000256" key="3">
    <source>
        <dbReference type="ARBA" id="ARBA00022553"/>
    </source>
</evidence>
<evidence type="ECO:0000313" key="11">
    <source>
        <dbReference type="Proteomes" id="UP000234881"/>
    </source>
</evidence>
<dbReference type="InterPro" id="IPR004358">
    <property type="entry name" value="Sig_transdc_His_kin-like_C"/>
</dbReference>
<dbReference type="PRINTS" id="PR00344">
    <property type="entry name" value="BCTRLSENSOR"/>
</dbReference>
<feature type="transmembrane region" description="Helical" evidence="7">
    <location>
        <begin position="44"/>
        <end position="64"/>
    </location>
</feature>
<dbReference type="SMART" id="SM00448">
    <property type="entry name" value="REC"/>
    <property type="match status" value="1"/>
</dbReference>
<dbReference type="AlphaFoldDB" id="A0A2N5XNR7"/>
<dbReference type="PROSITE" id="PS50110">
    <property type="entry name" value="RESPONSE_REGULATORY"/>
    <property type="match status" value="1"/>
</dbReference>
<reference evidence="10 11" key="1">
    <citation type="submission" date="2018-01" db="EMBL/GenBank/DDBJ databases">
        <title>The draft genome sequence of Cohaesibacter sp. H1304.</title>
        <authorList>
            <person name="Wang N.-N."/>
            <person name="Du Z.-J."/>
        </authorList>
    </citation>
    <scope>NUCLEOTIDE SEQUENCE [LARGE SCALE GENOMIC DNA]</scope>
    <source>
        <strain evidence="10 11">H1304</strain>
    </source>
</reference>
<dbReference type="Gene3D" id="1.10.287.130">
    <property type="match status" value="1"/>
</dbReference>
<dbReference type="Pfam" id="PF02518">
    <property type="entry name" value="HATPase_c"/>
    <property type="match status" value="1"/>
</dbReference>
<dbReference type="FunFam" id="3.30.565.10:FF:000010">
    <property type="entry name" value="Sensor histidine kinase RcsC"/>
    <property type="match status" value="1"/>
</dbReference>
<keyword evidence="7" id="KW-1133">Transmembrane helix</keyword>
<keyword evidence="4" id="KW-0902">Two-component regulatory system</keyword>
<gene>
    <name evidence="10" type="ORF">C0081_14660</name>
</gene>
<evidence type="ECO:0000256" key="5">
    <source>
        <dbReference type="PROSITE-ProRule" id="PRU00169"/>
    </source>
</evidence>
<keyword evidence="7" id="KW-0812">Transmembrane</keyword>
<dbReference type="PROSITE" id="PS50109">
    <property type="entry name" value="HIS_KIN"/>
    <property type="match status" value="1"/>
</dbReference>
<evidence type="ECO:0000256" key="1">
    <source>
        <dbReference type="ARBA" id="ARBA00000085"/>
    </source>
</evidence>
<dbReference type="RefSeq" id="WP_101534587.1">
    <property type="nucleotide sequence ID" value="NZ_PKUQ01000031.1"/>
</dbReference>
<dbReference type="InterPro" id="IPR003661">
    <property type="entry name" value="HisK_dim/P_dom"/>
</dbReference>
<dbReference type="InterPro" id="IPR035965">
    <property type="entry name" value="PAS-like_dom_sf"/>
</dbReference>
<keyword evidence="6" id="KW-0175">Coiled coil</keyword>
<dbReference type="SUPFAM" id="SSF55874">
    <property type="entry name" value="ATPase domain of HSP90 chaperone/DNA topoisomerase II/histidine kinase"/>
    <property type="match status" value="1"/>
</dbReference>
<dbReference type="Pfam" id="PF00512">
    <property type="entry name" value="HisKA"/>
    <property type="match status" value="1"/>
</dbReference>
<evidence type="ECO:0000256" key="7">
    <source>
        <dbReference type="SAM" id="Phobius"/>
    </source>
</evidence>
<dbReference type="CDD" id="cd17546">
    <property type="entry name" value="REC_hyHK_CKI1_RcsC-like"/>
    <property type="match status" value="1"/>
</dbReference>
<evidence type="ECO:0000259" key="9">
    <source>
        <dbReference type="PROSITE" id="PS50110"/>
    </source>
</evidence>
<dbReference type="InterPro" id="IPR036097">
    <property type="entry name" value="HisK_dim/P_sf"/>
</dbReference>
<dbReference type="SMART" id="SM00387">
    <property type="entry name" value="HATPase_c"/>
    <property type="match status" value="1"/>
</dbReference>
<comment type="catalytic activity">
    <reaction evidence="1">
        <text>ATP + protein L-histidine = ADP + protein N-phospho-L-histidine.</text>
        <dbReference type="EC" id="2.7.13.3"/>
    </reaction>
</comment>
<dbReference type="GO" id="GO:0000155">
    <property type="term" value="F:phosphorelay sensor kinase activity"/>
    <property type="evidence" value="ECO:0007669"/>
    <property type="project" value="InterPro"/>
</dbReference>
<dbReference type="EC" id="2.7.13.3" evidence="2"/>
<dbReference type="Gene3D" id="3.40.50.2300">
    <property type="match status" value="1"/>
</dbReference>
<dbReference type="InterPro" id="IPR011006">
    <property type="entry name" value="CheY-like_superfamily"/>
</dbReference>
<dbReference type="Proteomes" id="UP000234881">
    <property type="component" value="Unassembled WGS sequence"/>
</dbReference>
<dbReference type="PANTHER" id="PTHR45339:SF1">
    <property type="entry name" value="HYBRID SIGNAL TRANSDUCTION HISTIDINE KINASE J"/>
    <property type="match status" value="1"/>
</dbReference>
<keyword evidence="7" id="KW-0472">Membrane</keyword>
<dbReference type="InterPro" id="IPR003594">
    <property type="entry name" value="HATPase_dom"/>
</dbReference>
<sequence length="756" mass="83037">MPKPDFNTAPKHKKRSSRSLPLIMSAGFLALATGAFALTLSGLWIWLGALAWAFAGLLLATGLIRSVSNPTPQLDKMDAMRSQLRRLDHACENLQDQNWELREAEQKYRALLNRQGDIILHLSDDGSVHYANSAFDMYFDASQIGTPFLPDAGCIDGETLDPVNVGTDPMWERQIDTLQGPRWFRWTETLMRSTQKDKGLRLLIARDITAFKKVEAASKAKSRFLATISHEMRTPLNGIIGMATLLESTQLTAEQGSYSQALRQSSTALLALVNDVLDLSRIEAGKFTLSHEWASPARLMEDVVELLAPDAQEKGLSVASWIGQDVPAKLLIDAVRVRQILVNLLGNAIKFTQTGAINLSLDCKSAPEDGEMATILLSVRDTGPGIADDLQDLLFEEFEQADTTRTRHHEGTGLGLAISRRLARMMNGDILLSSVEGKGSTFTLELSASWINEENKGIEALTGDSQASIGDMLVGIDLTEADRRALYSYCQDWSIEFRAYTLAQWQEVGQAIAPDHLLINGANPDKAAKIIAGFDPFRGGSLTRPLPQSRIILLEPGERHVIAQMRDCGISAYLVKPMRQASLRLALLGHPSGRSADDSVALDQTVLNEKMHAATPVVAISPILETERHDAKRILLVEDNEINALLARKVLLKAGMDVSLAQSGTEALALYETGPAFDLALLDLHMPDMDGMTLFDALEQLDTSLQRMVPKLAFTADALEETRQSCLDHGFSAFIVKPVEPQSLVNIIEETLRKTK</sequence>
<organism evidence="10 11">
    <name type="scientific">Cohaesibacter celericrescens</name>
    <dbReference type="NCBI Taxonomy" id="2067669"/>
    <lineage>
        <taxon>Bacteria</taxon>
        <taxon>Pseudomonadati</taxon>
        <taxon>Pseudomonadota</taxon>
        <taxon>Alphaproteobacteria</taxon>
        <taxon>Hyphomicrobiales</taxon>
        <taxon>Cohaesibacteraceae</taxon>
    </lineage>
</organism>
<dbReference type="InterPro" id="IPR005467">
    <property type="entry name" value="His_kinase_dom"/>
</dbReference>